<accession>A0A6J5P3I3</accession>
<evidence type="ECO:0000259" key="1">
    <source>
        <dbReference type="PROSITE" id="PS50280"/>
    </source>
</evidence>
<evidence type="ECO:0000313" key="3">
    <source>
        <dbReference type="EMBL" id="CAB4165857.1"/>
    </source>
</evidence>
<dbReference type="PROSITE" id="PS50280">
    <property type="entry name" value="SET"/>
    <property type="match status" value="1"/>
</dbReference>
<reference evidence="3" key="1">
    <citation type="submission" date="2020-04" db="EMBL/GenBank/DDBJ databases">
        <authorList>
            <person name="Chiriac C."/>
            <person name="Salcher M."/>
            <person name="Ghai R."/>
            <person name="Kavagutti S V."/>
        </authorList>
    </citation>
    <scope>NUCLEOTIDE SEQUENCE</scope>
</reference>
<dbReference type="InterPro" id="IPR046341">
    <property type="entry name" value="SET_dom_sf"/>
</dbReference>
<evidence type="ECO:0000313" key="5">
    <source>
        <dbReference type="EMBL" id="CAB4221410.1"/>
    </source>
</evidence>
<organism evidence="3">
    <name type="scientific">uncultured Caudovirales phage</name>
    <dbReference type="NCBI Taxonomy" id="2100421"/>
    <lineage>
        <taxon>Viruses</taxon>
        <taxon>Duplodnaviria</taxon>
        <taxon>Heunggongvirae</taxon>
        <taxon>Uroviricota</taxon>
        <taxon>Caudoviricetes</taxon>
        <taxon>Peduoviridae</taxon>
        <taxon>Maltschvirus</taxon>
        <taxon>Maltschvirus maltsch</taxon>
    </lineage>
</organism>
<dbReference type="EMBL" id="LR796776">
    <property type="protein sequence ID" value="CAB4165857.1"/>
    <property type="molecule type" value="Genomic_DNA"/>
</dbReference>
<dbReference type="InterPro" id="IPR001214">
    <property type="entry name" value="SET_dom"/>
</dbReference>
<name>A0A6J5P3I3_9CAUD</name>
<proteinExistence type="predicted"/>
<dbReference type="SUPFAM" id="SSF82199">
    <property type="entry name" value="SET domain"/>
    <property type="match status" value="1"/>
</dbReference>
<dbReference type="Pfam" id="PF00856">
    <property type="entry name" value="SET"/>
    <property type="match status" value="1"/>
</dbReference>
<evidence type="ECO:0000313" key="4">
    <source>
        <dbReference type="EMBL" id="CAB4186913.1"/>
    </source>
</evidence>
<dbReference type="Gene3D" id="2.170.270.10">
    <property type="entry name" value="SET domain"/>
    <property type="match status" value="1"/>
</dbReference>
<gene>
    <name evidence="4" type="ORF">UFOVP1146_259</name>
    <name evidence="5" type="ORF">UFOVP1638_306</name>
    <name evidence="2" type="ORF">UFOVP812_172</name>
    <name evidence="3" type="ORF">UFOVP818_393</name>
</gene>
<sequence>MRANEFVIENSGRGKIEVKPSPGKGNGLFATQLIKKGEKFIESPSITMSDDDWQKVKNTEPSKLYGFIADDEHAVPFGPILFKFNNPKDKAAWASTEICKKHCPNGLSLSGFMFINDDQKSPNAEEDFPDNGSSVGMIALRDINPGEEITKKYNMQGNWTK</sequence>
<evidence type="ECO:0000313" key="2">
    <source>
        <dbReference type="EMBL" id="CAB4163903.1"/>
    </source>
</evidence>
<protein>
    <submittedName>
        <fullName evidence="3">SET domain containing protein</fullName>
    </submittedName>
</protein>
<dbReference type="EMBL" id="LR796758">
    <property type="protein sequence ID" value="CAB4163903.1"/>
    <property type="molecule type" value="Genomic_DNA"/>
</dbReference>
<dbReference type="EMBL" id="LR797099">
    <property type="protein sequence ID" value="CAB4186913.1"/>
    <property type="molecule type" value="Genomic_DNA"/>
</dbReference>
<feature type="domain" description="SET" evidence="1">
    <location>
        <begin position="14"/>
        <end position="154"/>
    </location>
</feature>
<dbReference type="SMART" id="SM00317">
    <property type="entry name" value="SET"/>
    <property type="match status" value="1"/>
</dbReference>
<dbReference type="EMBL" id="LR797502">
    <property type="protein sequence ID" value="CAB4221410.1"/>
    <property type="molecule type" value="Genomic_DNA"/>
</dbReference>